<evidence type="ECO:0008006" key="3">
    <source>
        <dbReference type="Google" id="ProtNLM"/>
    </source>
</evidence>
<dbReference type="AlphaFoldDB" id="A0A410JVC2"/>
<dbReference type="Proteomes" id="UP000287502">
    <property type="component" value="Chromosome"/>
</dbReference>
<evidence type="ECO:0000313" key="2">
    <source>
        <dbReference type="Proteomes" id="UP000287502"/>
    </source>
</evidence>
<organism evidence="1 2">
    <name type="scientific">Geovibrio thiophilus</name>
    <dbReference type="NCBI Taxonomy" id="139438"/>
    <lineage>
        <taxon>Bacteria</taxon>
        <taxon>Pseudomonadati</taxon>
        <taxon>Deferribacterota</taxon>
        <taxon>Deferribacteres</taxon>
        <taxon>Deferribacterales</taxon>
        <taxon>Geovibrionaceae</taxon>
        <taxon>Geovibrio</taxon>
    </lineage>
</organism>
<dbReference type="EMBL" id="CP035108">
    <property type="protein sequence ID" value="QAR31991.1"/>
    <property type="molecule type" value="Genomic_DNA"/>
</dbReference>
<dbReference type="OrthoDB" id="9778056at2"/>
<accession>A0A410JVC2</accession>
<dbReference type="KEGG" id="gtl:EP073_00810"/>
<dbReference type="RefSeq" id="WP_128465278.1">
    <property type="nucleotide sequence ID" value="NZ_CP035108.1"/>
</dbReference>
<evidence type="ECO:0000313" key="1">
    <source>
        <dbReference type="EMBL" id="QAR31991.1"/>
    </source>
</evidence>
<keyword evidence="2" id="KW-1185">Reference proteome</keyword>
<proteinExistence type="predicted"/>
<name>A0A410JVC2_9BACT</name>
<protein>
    <recommendedName>
        <fullName evidence="3">PEP-utilising enzyme mobile domain-containing protein</fullName>
    </recommendedName>
</protein>
<reference evidence="1 2" key="1">
    <citation type="submission" date="2019-01" db="EMBL/GenBank/DDBJ databases">
        <title>Geovibrio thiophilus DSM 11263, complete genome.</title>
        <authorList>
            <person name="Spring S."/>
            <person name="Bunk B."/>
            <person name="Sproer C."/>
        </authorList>
    </citation>
    <scope>NUCLEOTIDE SEQUENCE [LARGE SCALE GENOMIC DNA]</scope>
    <source>
        <strain evidence="1 2">DSM 11263</strain>
    </source>
</reference>
<sequence length="600" mass="66891">MEDMLNKIENLGIKVIRPSENGAFSFDGASYDMPAGTVTVWLETVFADNAGLVGLTSGEFRAVLLKGVYKDFVRLIEGEPNIEPAKMVKLAETAVNIEKGLDISVRLGVFLSGEDQRFVFRAEEITPADKYLYDRRIPSVPAALSSVEYTLSQNEGAPEKTLYGRGMLSGYLPETLSPFALSLAKTVPDLFNPLMISVNVKTSSPSLACICGKPFINTSNAEHICTTAGTTQDYYLLNYAPWIYVKNTKSSFKHPNLKIFAINDEEITEGIEDIKSKEITKELLFSDDFSELLALCAMTMQLIQLKTWEAFTEAYSMLKDFETLLRFVYLTREKSLIDSSLDMPPFLDPFYPPVKSVIHRSFKTADFDSLFAALPAAKRFLIGKDKLRRAVKSLHACLDLRDRAAEALFGVSAALSGLVLSFGSEMVEGRLIKSPMDAFAFDLTDLKNFYNDEYYGNIPVTLWFKKWQGERTAAQFVPYDIYEKDIADTASIVKKMLTKKQTEIPCVSFGHKDYEGVGCAPVRIGDRLTDIALVRNLSPVMLSCLDGCHAVVTDTAPLFAYLTEYCIRTETPLYSGVRFAGLIGNGKRIKLYGDKIEIKD</sequence>
<gene>
    <name evidence="1" type="ORF">EP073_00810</name>
</gene>